<comment type="caution">
    <text evidence="15">The sequence shown here is derived from an EMBL/GenBank/DDBJ whole genome shotgun (WGS) entry which is preliminary data.</text>
</comment>
<keyword evidence="16" id="KW-1185">Reference proteome</keyword>
<keyword evidence="6 12" id="KW-0812">Transmembrane</keyword>
<evidence type="ECO:0000256" key="9">
    <source>
        <dbReference type="ARBA" id="ARBA00023136"/>
    </source>
</evidence>
<dbReference type="EMBL" id="JAPDRL010000002">
    <property type="protein sequence ID" value="KAJ9669603.1"/>
    <property type="molecule type" value="Genomic_DNA"/>
</dbReference>
<keyword evidence="4 12" id="KW-0328">Glycosyltransferase</keyword>
<proteinExistence type="inferred from homology"/>
<evidence type="ECO:0000256" key="12">
    <source>
        <dbReference type="RuleBase" id="RU367136"/>
    </source>
</evidence>
<sequence>MANNLSLNIVFFHPDLGIGGAERLVIDAAVGLQTLGHKVTIFTSHCDPKHCFDEARDGTLDVRVRGNTLVPPSILGRFAILCAILRQLHLILQISIFSSELSELRPNAFFVDQLSAGVPLLRLLQPNARILFYCHFPDKLLAKRSGWIKSLYRAPFDWLESWSTGCSDSIVVNSRFTRSVFGDAFPGLRGRQPTVIHPCVDVNVTDDAEKLDKGLWSGMKVLLSINRFERKKDVGLAIRAFAGLSEGERKGTRLVIAGISLPPYALSSDIFLIANQHHLGGYDQRVPENTSYHTELCDLAESLGLKIATARTVVSALAISSHVQVLFLLSVPNTFKSTLLRSARLLVYTPRNEHFGIVPLEAMLAGIPVLAANEGGPTETVVDGETGWLRDVGKVEEWTEVMRQVLVEGDAEGGVKQMGEKGRERVKAKFSKEKMAERLQQEILDMMSRPREARISVTAVVVVAGLVGALISSIAWLVI</sequence>
<evidence type="ECO:0000256" key="10">
    <source>
        <dbReference type="ARBA" id="ARBA00045103"/>
    </source>
</evidence>
<protein>
    <recommendedName>
        <fullName evidence="12">Alpha-1,3/1,6-mannosyltransferase ALG2</fullName>
        <ecNumber evidence="12">2.4.1.132</ecNumber>
        <ecNumber evidence="12">2.4.1.257</ecNumber>
    </recommendedName>
    <alternativeName>
        <fullName evidence="12">GDP-Man:Man(1)GlcNAc(2)-PP-Dol alpha-1,3-mannosyltransferase</fullName>
    </alternativeName>
</protein>
<evidence type="ECO:0000313" key="15">
    <source>
        <dbReference type="EMBL" id="KAJ9669603.1"/>
    </source>
</evidence>
<feature type="transmembrane region" description="Helical" evidence="12">
    <location>
        <begin position="455"/>
        <end position="478"/>
    </location>
</feature>
<dbReference type="InterPro" id="IPR027054">
    <property type="entry name" value="ALG2"/>
</dbReference>
<dbReference type="PANTHER" id="PTHR45918">
    <property type="entry name" value="ALPHA-1,3/1,6-MANNOSYLTRANSFERASE ALG2"/>
    <property type="match status" value="1"/>
</dbReference>
<keyword evidence="8 12" id="KW-1133">Transmembrane helix</keyword>
<dbReference type="EC" id="2.4.1.132" evidence="12"/>
<evidence type="ECO:0000256" key="1">
    <source>
        <dbReference type="ARBA" id="ARBA00003142"/>
    </source>
</evidence>
<keyword evidence="7 12" id="KW-0256">Endoplasmic reticulum</keyword>
<comment type="catalytic activity">
    <reaction evidence="11 12">
        <text>an alpha-D-Man-(1-&gt;3)-beta-D-Man-(1-&gt;4)-beta-D-GlcNAc-(1-&gt;4)-alpha-D-GlcNAc-diphospho-di-trans,poly-cis-dolichol + GDP-alpha-D-mannose = an alpha-D-Man-(1-&gt;3)-[alpha-D-Man-(1-&gt;6)]-beta-D-Man-(1-&gt;4)-beta-D-GlcNAc-(1-&gt;4)-alpha-D-GlcNAc-diphospho-di-trans,poly-cis-dolichol + GDP + H(+)</text>
        <dbReference type="Rhea" id="RHEA:29519"/>
        <dbReference type="Rhea" id="RHEA-COMP:19513"/>
        <dbReference type="Rhea" id="RHEA-COMP:19515"/>
        <dbReference type="ChEBI" id="CHEBI:15378"/>
        <dbReference type="ChEBI" id="CHEBI:57527"/>
        <dbReference type="ChEBI" id="CHEBI:58189"/>
        <dbReference type="ChEBI" id="CHEBI:132510"/>
        <dbReference type="ChEBI" id="CHEBI:132511"/>
        <dbReference type="EC" id="2.4.1.257"/>
    </reaction>
    <physiologicalReaction direction="left-to-right" evidence="11 12">
        <dbReference type="Rhea" id="RHEA:29520"/>
    </physiologicalReaction>
</comment>
<comment type="pathway">
    <text evidence="3 12">Protein modification; protein glycosylation.</text>
</comment>
<dbReference type="InterPro" id="IPR028098">
    <property type="entry name" value="Glyco_trans_4-like_N"/>
</dbReference>
<evidence type="ECO:0000256" key="2">
    <source>
        <dbReference type="ARBA" id="ARBA00004586"/>
    </source>
</evidence>
<evidence type="ECO:0000256" key="11">
    <source>
        <dbReference type="ARBA" id="ARBA00045104"/>
    </source>
</evidence>
<evidence type="ECO:0000256" key="8">
    <source>
        <dbReference type="ARBA" id="ARBA00022989"/>
    </source>
</evidence>
<dbReference type="InterPro" id="IPR001296">
    <property type="entry name" value="Glyco_trans_1"/>
</dbReference>
<keyword evidence="9 12" id="KW-0472">Membrane</keyword>
<dbReference type="CDD" id="cd03805">
    <property type="entry name" value="GT4_ALG2-like"/>
    <property type="match status" value="1"/>
</dbReference>
<keyword evidence="5 12" id="KW-0808">Transferase</keyword>
<organism evidence="15 16">
    <name type="scientific">Coniosporium apollinis</name>
    <dbReference type="NCBI Taxonomy" id="61459"/>
    <lineage>
        <taxon>Eukaryota</taxon>
        <taxon>Fungi</taxon>
        <taxon>Dikarya</taxon>
        <taxon>Ascomycota</taxon>
        <taxon>Pezizomycotina</taxon>
        <taxon>Dothideomycetes</taxon>
        <taxon>Dothideomycetes incertae sedis</taxon>
        <taxon>Coniosporium</taxon>
    </lineage>
</organism>
<dbReference type="PANTHER" id="PTHR45918:SF1">
    <property type="entry name" value="ALPHA-1,3_1,6-MANNOSYLTRANSFERASE ALG2"/>
    <property type="match status" value="1"/>
</dbReference>
<evidence type="ECO:0000256" key="6">
    <source>
        <dbReference type="ARBA" id="ARBA00022692"/>
    </source>
</evidence>
<dbReference type="Pfam" id="PF00534">
    <property type="entry name" value="Glycos_transf_1"/>
    <property type="match status" value="1"/>
</dbReference>
<name>A0ABQ9P692_9PEZI</name>
<comment type="catalytic activity">
    <reaction evidence="10 12">
        <text>a beta-D-Man-(1-&gt;4)-beta-D-GlcNAc-(1-&gt;4)-alpha-D-GlcNAc-diphospho-di-trans,poly-cis-dolichol + GDP-alpha-D-mannose = an alpha-D-Man-(1-&gt;3)-beta-D-Man-(1-&gt;4)-beta-D-GlcNAc-(1-&gt;4)-alpha-D-GlcNAc-diphospho-di-trans,poly-cis-dolichol + GDP + H(+)</text>
        <dbReference type="Rhea" id="RHEA:29515"/>
        <dbReference type="Rhea" id="RHEA-COMP:19511"/>
        <dbReference type="Rhea" id="RHEA-COMP:19513"/>
        <dbReference type="ChEBI" id="CHEBI:15378"/>
        <dbReference type="ChEBI" id="CHEBI:57527"/>
        <dbReference type="ChEBI" id="CHEBI:58189"/>
        <dbReference type="ChEBI" id="CHEBI:58472"/>
        <dbReference type="ChEBI" id="CHEBI:132510"/>
        <dbReference type="EC" id="2.4.1.132"/>
    </reaction>
    <physiologicalReaction direction="left-to-right" evidence="10 12">
        <dbReference type="Rhea" id="RHEA:29516"/>
    </physiologicalReaction>
</comment>
<evidence type="ECO:0000256" key="4">
    <source>
        <dbReference type="ARBA" id="ARBA00022676"/>
    </source>
</evidence>
<reference evidence="15" key="1">
    <citation type="submission" date="2022-10" db="EMBL/GenBank/DDBJ databases">
        <title>Culturing micro-colonial fungi from biological soil crusts in the Mojave desert and describing Neophaeococcomyces mojavensis, and introducing the new genera and species Taxawa tesnikishii.</title>
        <authorList>
            <person name="Kurbessoian T."/>
            <person name="Stajich J.E."/>
        </authorList>
    </citation>
    <scope>NUCLEOTIDE SEQUENCE</scope>
    <source>
        <strain evidence="15">TK_1</strain>
    </source>
</reference>
<evidence type="ECO:0000313" key="16">
    <source>
        <dbReference type="Proteomes" id="UP001172684"/>
    </source>
</evidence>
<comment type="function">
    <text evidence="1 12">Mannosylates Man(2)GlcNAc(2)-dolichol diphosphate and Man(1)GlcNAc(2)-dolichol diphosphate to form Man(3)GlcNAc(2)-dolichol diphosphate.</text>
</comment>
<dbReference type="SUPFAM" id="SSF53756">
    <property type="entry name" value="UDP-Glycosyltransferase/glycogen phosphorylase"/>
    <property type="match status" value="1"/>
</dbReference>
<evidence type="ECO:0000256" key="5">
    <source>
        <dbReference type="ARBA" id="ARBA00022679"/>
    </source>
</evidence>
<evidence type="ECO:0000259" key="13">
    <source>
        <dbReference type="Pfam" id="PF00534"/>
    </source>
</evidence>
<evidence type="ECO:0000256" key="7">
    <source>
        <dbReference type="ARBA" id="ARBA00022824"/>
    </source>
</evidence>
<accession>A0ABQ9P692</accession>
<feature type="domain" description="Glycosyltransferase subfamily 4-like N-terminal" evidence="14">
    <location>
        <begin position="18"/>
        <end position="203"/>
    </location>
</feature>
<evidence type="ECO:0000259" key="14">
    <source>
        <dbReference type="Pfam" id="PF13439"/>
    </source>
</evidence>
<comment type="similarity">
    <text evidence="12">Belongs to the glycosyltransferase group 1 family.</text>
</comment>
<dbReference type="EC" id="2.4.1.257" evidence="12"/>
<dbReference type="Pfam" id="PF13439">
    <property type="entry name" value="Glyco_transf_4"/>
    <property type="match status" value="1"/>
</dbReference>
<dbReference type="Gene3D" id="3.40.50.2000">
    <property type="entry name" value="Glycogen Phosphorylase B"/>
    <property type="match status" value="2"/>
</dbReference>
<dbReference type="Proteomes" id="UP001172684">
    <property type="component" value="Unassembled WGS sequence"/>
</dbReference>
<feature type="domain" description="Glycosyl transferase family 1" evidence="13">
    <location>
        <begin position="217"/>
        <end position="424"/>
    </location>
</feature>
<gene>
    <name evidence="15" type="primary">ALG2</name>
    <name evidence="15" type="ORF">H2201_000470</name>
</gene>
<comment type="subcellular location">
    <subcellularLocation>
        <location evidence="2 12">Endoplasmic reticulum membrane</location>
    </subcellularLocation>
</comment>
<evidence type="ECO:0000256" key="3">
    <source>
        <dbReference type="ARBA" id="ARBA00004922"/>
    </source>
</evidence>